<evidence type="ECO:0000313" key="3">
    <source>
        <dbReference type="Proteomes" id="UP001652624"/>
    </source>
</evidence>
<feature type="coiled-coil region" evidence="2">
    <location>
        <begin position="416"/>
        <end position="443"/>
    </location>
</feature>
<keyword evidence="3" id="KW-1185">Reference proteome</keyword>
<evidence type="ECO:0000256" key="1">
    <source>
        <dbReference type="ARBA" id="ARBA00010090"/>
    </source>
</evidence>
<organism evidence="3 4">
    <name type="scientific">Erinaceus europaeus</name>
    <name type="common">Western European hedgehog</name>
    <dbReference type="NCBI Taxonomy" id="9365"/>
    <lineage>
        <taxon>Eukaryota</taxon>
        <taxon>Metazoa</taxon>
        <taxon>Chordata</taxon>
        <taxon>Craniata</taxon>
        <taxon>Vertebrata</taxon>
        <taxon>Euteleostomi</taxon>
        <taxon>Mammalia</taxon>
        <taxon>Eutheria</taxon>
        <taxon>Laurasiatheria</taxon>
        <taxon>Eulipotyphla</taxon>
        <taxon>Erinaceidae</taxon>
        <taxon>Erinaceinae</taxon>
        <taxon>Erinaceus</taxon>
    </lineage>
</organism>
<reference evidence="4" key="1">
    <citation type="submission" date="2025-08" db="UniProtKB">
        <authorList>
            <consortium name="RefSeq"/>
        </authorList>
    </citation>
    <scope>IDENTIFICATION</scope>
</reference>
<evidence type="ECO:0000313" key="4">
    <source>
        <dbReference type="RefSeq" id="XP_060046041.1"/>
    </source>
</evidence>
<dbReference type="InterPro" id="IPR008405">
    <property type="entry name" value="ApoL"/>
</dbReference>
<dbReference type="PANTHER" id="PTHR14096:SF27">
    <property type="entry name" value="APOLIPOPROTEIN L2"/>
    <property type="match status" value="1"/>
</dbReference>
<evidence type="ECO:0000256" key="2">
    <source>
        <dbReference type="SAM" id="Coils"/>
    </source>
</evidence>
<protein>
    <submittedName>
        <fullName evidence="4">Apolipoprotein L2-like</fullName>
    </submittedName>
</protein>
<sequence length="443" mass="48498">MLESTPRNGVCVSHHSSVNFLRKLHSISQDNWLDQLTFPPTVQFFFFSTSSTALLLTHSESCVTHRHTDSQQKATGPCSNSSRGKVLEMNSFVTNAIESIQATLSTEELQSLLSDAAVWEKLVAEAHLSREEADALCAGLNILRADIEDMGHKEDSGLIEDMQEHEHKEDMGDMENKYLLQKEQEHRERFLKEFPHMKVQLEELIAQLHSLADKADSVHRKCTISNVVALSTGIVSSLLTIAGLTLAPTTAGVSLTLSTTGMGLGTAAAVTKVSTSIVEHLIKLSVETQAKSLESEGINPREVIKELLCNIGPKILSLGNNIFKGVNGIMKTVNAIKLAQANPKLTDNATHLSSIGKVPTQSDLLVQEAYEGTALAMSKGVQILGMGTKGLFIFRDVVSLVQKSIDLNKGVKTETAENVRQRAKELQKMLEDLKDINEYLQMA</sequence>
<name>A0ABM3XB37_ERIEU</name>
<dbReference type="GeneID" id="103124920"/>
<proteinExistence type="inferred from homology"/>
<dbReference type="Pfam" id="PF05461">
    <property type="entry name" value="ApoL"/>
    <property type="match status" value="1"/>
</dbReference>
<dbReference type="PANTHER" id="PTHR14096">
    <property type="entry name" value="APOLIPOPROTEIN L"/>
    <property type="match status" value="1"/>
</dbReference>
<accession>A0ABM3XB37</accession>
<dbReference type="Proteomes" id="UP001652624">
    <property type="component" value="Chromosome 4"/>
</dbReference>
<gene>
    <name evidence="4" type="primary">LOC103124920</name>
</gene>
<comment type="similarity">
    <text evidence="1">Belongs to the apolipoprotein L family.</text>
</comment>
<dbReference type="RefSeq" id="XP_060046041.1">
    <property type="nucleotide sequence ID" value="XM_060190058.1"/>
</dbReference>
<keyword evidence="2" id="KW-0175">Coiled coil</keyword>